<evidence type="ECO:0000313" key="2">
    <source>
        <dbReference type="Proteomes" id="UP000249016"/>
    </source>
</evidence>
<keyword evidence="2" id="KW-1185">Reference proteome</keyword>
<accession>A0A327NPF8</accession>
<dbReference type="AlphaFoldDB" id="A0A327NPF8"/>
<organism evidence="1 2">
    <name type="scientific">Spirosoma telluris</name>
    <dbReference type="NCBI Taxonomy" id="2183553"/>
    <lineage>
        <taxon>Bacteria</taxon>
        <taxon>Pseudomonadati</taxon>
        <taxon>Bacteroidota</taxon>
        <taxon>Cytophagia</taxon>
        <taxon>Cytophagales</taxon>
        <taxon>Cytophagaceae</taxon>
        <taxon>Spirosoma</taxon>
    </lineage>
</organism>
<proteinExistence type="predicted"/>
<reference evidence="1 2" key="1">
    <citation type="submission" date="2018-06" db="EMBL/GenBank/DDBJ databases">
        <title>Spirosoma sp. HMF3257 Genome sequencing and assembly.</title>
        <authorList>
            <person name="Kang H."/>
            <person name="Cha I."/>
            <person name="Kim H."/>
            <person name="Kang J."/>
            <person name="Joh K."/>
        </authorList>
    </citation>
    <scope>NUCLEOTIDE SEQUENCE [LARGE SCALE GENOMIC DNA]</scope>
    <source>
        <strain evidence="1 2">HMF3257</strain>
    </source>
</reference>
<comment type="caution">
    <text evidence="1">The sequence shown here is derived from an EMBL/GenBank/DDBJ whole genome shotgun (WGS) entry which is preliminary data.</text>
</comment>
<sequence length="72" mass="6664">MGGSGGLGGIGYIGALPDQAGGGSCRQADGIGILAGGGNAGDGGGRGTSATVSLMASRGSRLSQPLASTWLT</sequence>
<dbReference type="Proteomes" id="UP000249016">
    <property type="component" value="Unassembled WGS sequence"/>
</dbReference>
<gene>
    <name evidence="1" type="ORF">HMF3257_28290</name>
</gene>
<dbReference type="EMBL" id="QLII01000001">
    <property type="protein sequence ID" value="RAI77112.1"/>
    <property type="molecule type" value="Genomic_DNA"/>
</dbReference>
<name>A0A327NPF8_9BACT</name>
<evidence type="ECO:0000313" key="1">
    <source>
        <dbReference type="EMBL" id="RAI77112.1"/>
    </source>
</evidence>
<protein>
    <submittedName>
        <fullName evidence="1">Uncharacterized protein</fullName>
    </submittedName>
</protein>